<proteinExistence type="predicted"/>
<evidence type="ECO:0000313" key="3">
    <source>
        <dbReference type="Proteomes" id="UP000091820"/>
    </source>
</evidence>
<dbReference type="VEuPathDB" id="VectorBase:GBRI032252"/>
<name>A0A1A9WU77_9MUSC</name>
<protein>
    <submittedName>
        <fullName evidence="2">Uncharacterized protein</fullName>
    </submittedName>
</protein>
<evidence type="ECO:0000256" key="1">
    <source>
        <dbReference type="SAM" id="Phobius"/>
    </source>
</evidence>
<keyword evidence="1" id="KW-0472">Membrane</keyword>
<reference evidence="3" key="1">
    <citation type="submission" date="2014-03" db="EMBL/GenBank/DDBJ databases">
        <authorList>
            <person name="Aksoy S."/>
            <person name="Warren W."/>
            <person name="Wilson R.K."/>
        </authorList>
    </citation>
    <scope>NUCLEOTIDE SEQUENCE [LARGE SCALE GENOMIC DNA]</scope>
    <source>
        <strain evidence="3">IAEA</strain>
    </source>
</reference>
<reference evidence="2" key="2">
    <citation type="submission" date="2020-05" db="UniProtKB">
        <authorList>
            <consortium name="EnsemblMetazoa"/>
        </authorList>
    </citation>
    <scope>IDENTIFICATION</scope>
    <source>
        <strain evidence="2">IAEA</strain>
    </source>
</reference>
<dbReference type="EnsemblMetazoa" id="GBRI032252-RA">
    <property type="protein sequence ID" value="GBRI032252-PA"/>
    <property type="gene ID" value="GBRI032252"/>
</dbReference>
<dbReference type="Proteomes" id="UP000091820">
    <property type="component" value="Unassembled WGS sequence"/>
</dbReference>
<feature type="transmembrane region" description="Helical" evidence="1">
    <location>
        <begin position="118"/>
        <end position="135"/>
    </location>
</feature>
<keyword evidence="1" id="KW-1133">Transmembrane helix</keyword>
<keyword evidence="3" id="KW-1185">Reference proteome</keyword>
<evidence type="ECO:0000313" key="2">
    <source>
        <dbReference type="EnsemblMetazoa" id="GBRI032252-PA"/>
    </source>
</evidence>
<keyword evidence="1" id="KW-0812">Transmembrane</keyword>
<accession>A0A1A9WU77</accession>
<feature type="transmembrane region" description="Helical" evidence="1">
    <location>
        <begin position="44"/>
        <end position="67"/>
    </location>
</feature>
<sequence length="268" mass="30001">MVKQDGGSTVTTEYYHLIMELSAYLSYLVVSLDDVDADADHDVLVCLLLTLLFVTSIRLVVGTFDVFDVVAPLLLLLLQQSSIYRLRNNQWVIVVGGGNNHVDHDGDDATFDDHLYTIYKYFVFFVIFDVFFCSFRNDQRPERLCTIEIATTTTTTITTTATTSITSTTITISSTAAPIPYKDSDVEGAEVAFFKLAIFEEYLVVFFLLALNRFFSRFVCKTLRSNSCKFSMVGSSPCKLETLNANHCSTNSEASSTLYMTQSSTAMY</sequence>
<organism evidence="2 3">
    <name type="scientific">Glossina brevipalpis</name>
    <dbReference type="NCBI Taxonomy" id="37001"/>
    <lineage>
        <taxon>Eukaryota</taxon>
        <taxon>Metazoa</taxon>
        <taxon>Ecdysozoa</taxon>
        <taxon>Arthropoda</taxon>
        <taxon>Hexapoda</taxon>
        <taxon>Insecta</taxon>
        <taxon>Pterygota</taxon>
        <taxon>Neoptera</taxon>
        <taxon>Endopterygota</taxon>
        <taxon>Diptera</taxon>
        <taxon>Brachycera</taxon>
        <taxon>Muscomorpha</taxon>
        <taxon>Hippoboscoidea</taxon>
        <taxon>Glossinidae</taxon>
        <taxon>Glossina</taxon>
    </lineage>
</organism>
<dbReference type="AlphaFoldDB" id="A0A1A9WU77"/>
<feature type="transmembrane region" description="Helical" evidence="1">
    <location>
        <begin position="14"/>
        <end position="32"/>
    </location>
</feature>